<sequence length="66" mass="7184">MNQSWMLAVGLTVEVAHHASHPCSHIIANAMLAIRISISLPSLASKNEDYKPHSVKTICSGARYLI</sequence>
<accession>A0AAN9QNL3</accession>
<dbReference type="Proteomes" id="UP001367508">
    <property type="component" value="Unassembled WGS sequence"/>
</dbReference>
<proteinExistence type="predicted"/>
<comment type="caution">
    <text evidence="1">The sequence shown here is derived from an EMBL/GenBank/DDBJ whole genome shotgun (WGS) entry which is preliminary data.</text>
</comment>
<keyword evidence="2" id="KW-1185">Reference proteome</keyword>
<evidence type="ECO:0000313" key="2">
    <source>
        <dbReference type="Proteomes" id="UP001367508"/>
    </source>
</evidence>
<dbReference type="EMBL" id="JAYMYQ010000003">
    <property type="protein sequence ID" value="KAK7344495.1"/>
    <property type="molecule type" value="Genomic_DNA"/>
</dbReference>
<organism evidence="1 2">
    <name type="scientific">Canavalia gladiata</name>
    <name type="common">Sword bean</name>
    <name type="synonym">Dolichos gladiatus</name>
    <dbReference type="NCBI Taxonomy" id="3824"/>
    <lineage>
        <taxon>Eukaryota</taxon>
        <taxon>Viridiplantae</taxon>
        <taxon>Streptophyta</taxon>
        <taxon>Embryophyta</taxon>
        <taxon>Tracheophyta</taxon>
        <taxon>Spermatophyta</taxon>
        <taxon>Magnoliopsida</taxon>
        <taxon>eudicotyledons</taxon>
        <taxon>Gunneridae</taxon>
        <taxon>Pentapetalae</taxon>
        <taxon>rosids</taxon>
        <taxon>fabids</taxon>
        <taxon>Fabales</taxon>
        <taxon>Fabaceae</taxon>
        <taxon>Papilionoideae</taxon>
        <taxon>50 kb inversion clade</taxon>
        <taxon>NPAAA clade</taxon>
        <taxon>indigoferoid/millettioid clade</taxon>
        <taxon>Phaseoleae</taxon>
        <taxon>Canavalia</taxon>
    </lineage>
</organism>
<dbReference type="AlphaFoldDB" id="A0AAN9QNL3"/>
<reference evidence="1 2" key="1">
    <citation type="submission" date="2024-01" db="EMBL/GenBank/DDBJ databases">
        <title>The genomes of 5 underutilized Papilionoideae crops provide insights into root nodulation and disease resistanc.</title>
        <authorList>
            <person name="Jiang F."/>
        </authorList>
    </citation>
    <scope>NUCLEOTIDE SEQUENCE [LARGE SCALE GENOMIC DNA]</scope>
    <source>
        <strain evidence="1">LVBAO_FW01</strain>
        <tissue evidence="1">Leaves</tissue>
    </source>
</reference>
<protein>
    <submittedName>
        <fullName evidence="1">Uncharacterized protein</fullName>
    </submittedName>
</protein>
<gene>
    <name evidence="1" type="ORF">VNO77_14159</name>
</gene>
<name>A0AAN9QNL3_CANGL</name>
<evidence type="ECO:0000313" key="1">
    <source>
        <dbReference type="EMBL" id="KAK7344495.1"/>
    </source>
</evidence>